<dbReference type="KEGG" id="kak:Kalk_00620"/>
<evidence type="ECO:0000313" key="2">
    <source>
        <dbReference type="Proteomes" id="UP000235116"/>
    </source>
</evidence>
<dbReference type="AlphaFoldDB" id="A0A2K9LFI3"/>
<dbReference type="Proteomes" id="UP000235116">
    <property type="component" value="Chromosome"/>
</dbReference>
<gene>
    <name evidence="1" type="ORF">Kalk_00620</name>
</gene>
<dbReference type="OrthoDB" id="7066023at2"/>
<evidence type="ECO:0000313" key="1">
    <source>
        <dbReference type="EMBL" id="AUM11032.1"/>
    </source>
</evidence>
<name>A0A2K9LFI3_9GAMM</name>
<organism evidence="1 2">
    <name type="scientific">Ketobacter alkanivorans</name>
    <dbReference type="NCBI Taxonomy" id="1917421"/>
    <lineage>
        <taxon>Bacteria</taxon>
        <taxon>Pseudomonadati</taxon>
        <taxon>Pseudomonadota</taxon>
        <taxon>Gammaproteobacteria</taxon>
        <taxon>Pseudomonadales</taxon>
        <taxon>Ketobacteraceae</taxon>
        <taxon>Ketobacter</taxon>
    </lineage>
</organism>
<accession>A0A2K9LFI3</accession>
<protein>
    <submittedName>
        <fullName evidence="1">Uncharacterized protein</fullName>
    </submittedName>
</protein>
<reference evidence="2" key="1">
    <citation type="submission" date="2017-08" db="EMBL/GenBank/DDBJ databases">
        <title>Direct submision.</title>
        <authorList>
            <person name="Kim S.-J."/>
            <person name="Rhee S.-K."/>
        </authorList>
    </citation>
    <scope>NUCLEOTIDE SEQUENCE [LARGE SCALE GENOMIC DNA]</scope>
    <source>
        <strain evidence="2">GI5</strain>
    </source>
</reference>
<dbReference type="RefSeq" id="WP_101892374.1">
    <property type="nucleotide sequence ID" value="NZ_CP022684.1"/>
</dbReference>
<keyword evidence="2" id="KW-1185">Reference proteome</keyword>
<proteinExistence type="predicted"/>
<dbReference type="EMBL" id="CP022684">
    <property type="protein sequence ID" value="AUM11032.1"/>
    <property type="molecule type" value="Genomic_DNA"/>
</dbReference>
<sequence length="74" mass="8410">MPMLLRKLNYRNILLDRERSGEVVGILRHDGEVGYFSWLGFIERDEAFGLGGTVPVKLEVVAYSLRSSHELDST</sequence>